<dbReference type="EMBL" id="LXEW01000053">
    <property type="protein sequence ID" value="OAT46966.1"/>
    <property type="molecule type" value="Genomic_DNA"/>
</dbReference>
<proteinExistence type="inferred from homology"/>
<dbReference type="InterPro" id="IPR015797">
    <property type="entry name" value="NUDIX_hydrolase-like_dom_sf"/>
</dbReference>
<gene>
    <name evidence="6" type="ORF">M998_3769</name>
</gene>
<dbReference type="GO" id="GO:0016787">
    <property type="term" value="F:hydrolase activity"/>
    <property type="evidence" value="ECO:0007669"/>
    <property type="project" value="UniProtKB-KW"/>
</dbReference>
<evidence type="ECO:0000313" key="7">
    <source>
        <dbReference type="Proteomes" id="UP000078224"/>
    </source>
</evidence>
<dbReference type="PRINTS" id="PR00502">
    <property type="entry name" value="NUDIXFAMILY"/>
</dbReference>
<evidence type="ECO:0000256" key="2">
    <source>
        <dbReference type="ARBA" id="ARBA00022801"/>
    </source>
</evidence>
<feature type="domain" description="Nudix hydrolase" evidence="5">
    <location>
        <begin position="1"/>
        <end position="131"/>
    </location>
</feature>
<dbReference type="InterPro" id="IPR020476">
    <property type="entry name" value="Nudix_hydrolase"/>
</dbReference>
<dbReference type="PATRIC" id="fig|1354272.4.peg.3854"/>
<dbReference type="InterPro" id="IPR020084">
    <property type="entry name" value="NUDIX_hydrolase_CS"/>
</dbReference>
<dbReference type="PROSITE" id="PS51462">
    <property type="entry name" value="NUDIX"/>
    <property type="match status" value="1"/>
</dbReference>
<accession>A0A1B7JGJ3</accession>
<dbReference type="EC" id="3.-.-.-" evidence="6"/>
<keyword evidence="2 4" id="KW-0378">Hydrolase</keyword>
<dbReference type="PROSITE" id="PS00893">
    <property type="entry name" value="NUDIX_BOX"/>
    <property type="match status" value="1"/>
</dbReference>
<dbReference type="PANTHER" id="PTHR43222">
    <property type="entry name" value="NUDIX HYDROLASE 23"/>
    <property type="match status" value="1"/>
</dbReference>
<comment type="caution">
    <text evidence="6">The sequence shown here is derived from an EMBL/GenBank/DDBJ whole genome shotgun (WGS) entry which is preliminary data.</text>
</comment>
<name>A0A1B7JGJ3_9GAMM</name>
<dbReference type="PANTHER" id="PTHR43222:SF11">
    <property type="entry name" value="PHOSPHATASE NUDJ"/>
    <property type="match status" value="1"/>
</dbReference>
<organism evidence="6 7">
    <name type="scientific">Providencia heimbachae ATCC 35613</name>
    <dbReference type="NCBI Taxonomy" id="1354272"/>
    <lineage>
        <taxon>Bacteria</taxon>
        <taxon>Pseudomonadati</taxon>
        <taxon>Pseudomonadota</taxon>
        <taxon>Gammaproteobacteria</taxon>
        <taxon>Enterobacterales</taxon>
        <taxon>Morganellaceae</taxon>
        <taxon>Providencia</taxon>
    </lineage>
</organism>
<keyword evidence="7" id="KW-1185">Reference proteome</keyword>
<evidence type="ECO:0000256" key="4">
    <source>
        <dbReference type="RuleBase" id="RU003476"/>
    </source>
</evidence>
<dbReference type="RefSeq" id="WP_068910262.1">
    <property type="nucleotide sequence ID" value="NZ_LXEW01000053.1"/>
</dbReference>
<dbReference type="Gene3D" id="3.90.79.10">
    <property type="entry name" value="Nucleoside Triphosphate Pyrophosphohydrolase"/>
    <property type="match status" value="1"/>
</dbReference>
<evidence type="ECO:0000259" key="5">
    <source>
        <dbReference type="PROSITE" id="PS51462"/>
    </source>
</evidence>
<evidence type="ECO:0000256" key="3">
    <source>
        <dbReference type="ARBA" id="ARBA00022842"/>
    </source>
</evidence>
<dbReference type="Pfam" id="PF00293">
    <property type="entry name" value="NUDIX"/>
    <property type="match status" value="1"/>
</dbReference>
<sequence>MFRPNITVATIVHTQEKFLVVEEWVNGKPTWNQPAGHLEANESLLQAAERELFEETGIHATPQKLLKIHQWIAPDNTPFIRFLFSLELPAPCETSPQDSDITCCHWVSAQDILESNNLRSPLVAQSILCFQENITYPLDMLSTYGHIFDH</sequence>
<dbReference type="InterPro" id="IPR000086">
    <property type="entry name" value="NUDIX_hydrolase_dom"/>
</dbReference>
<dbReference type="SUPFAM" id="SSF55811">
    <property type="entry name" value="Nudix"/>
    <property type="match status" value="1"/>
</dbReference>
<evidence type="ECO:0000313" key="6">
    <source>
        <dbReference type="EMBL" id="OAT46966.1"/>
    </source>
</evidence>
<evidence type="ECO:0000256" key="1">
    <source>
        <dbReference type="ARBA" id="ARBA00001946"/>
    </source>
</evidence>
<protein>
    <submittedName>
        <fullName evidence="6">Nudix family NDP/NTP phosphohydrolase</fullName>
        <ecNumber evidence="6">3.-.-.-</ecNumber>
    </submittedName>
</protein>
<comment type="cofactor">
    <cofactor evidence="1">
        <name>Mg(2+)</name>
        <dbReference type="ChEBI" id="CHEBI:18420"/>
    </cofactor>
</comment>
<reference evidence="6 7" key="1">
    <citation type="submission" date="2016-04" db="EMBL/GenBank/DDBJ databases">
        <title>ATOL: Assembling a taxonomically balanced genome-scale reconstruction of the evolutionary history of the Enterobacteriaceae.</title>
        <authorList>
            <person name="Plunkett G.III."/>
            <person name="Neeno-Eckwall E.C."/>
            <person name="Glasner J.D."/>
            <person name="Perna N.T."/>
        </authorList>
    </citation>
    <scope>NUCLEOTIDE SEQUENCE [LARGE SCALE GENOMIC DNA]</scope>
    <source>
        <strain evidence="6 7">ATCC 35613</strain>
    </source>
</reference>
<dbReference type="AlphaFoldDB" id="A0A1B7JGJ3"/>
<dbReference type="OrthoDB" id="8594221at2"/>
<keyword evidence="3" id="KW-0460">Magnesium</keyword>
<comment type="similarity">
    <text evidence="4">Belongs to the Nudix hydrolase family.</text>
</comment>
<dbReference type="Proteomes" id="UP000078224">
    <property type="component" value="Unassembled WGS sequence"/>
</dbReference>